<dbReference type="RefSeq" id="WP_115308604.1">
    <property type="nucleotide sequence ID" value="NZ_CP091516.1"/>
</dbReference>
<comment type="similarity">
    <text evidence="8">Belongs to the P-Pant transferase superfamily. AcpS family.</text>
</comment>
<organism evidence="10 11">
    <name type="scientific">Kingella potus</name>
    <dbReference type="NCBI Taxonomy" id="265175"/>
    <lineage>
        <taxon>Bacteria</taxon>
        <taxon>Pseudomonadati</taxon>
        <taxon>Pseudomonadota</taxon>
        <taxon>Betaproteobacteria</taxon>
        <taxon>Neisseriales</taxon>
        <taxon>Neisseriaceae</taxon>
        <taxon>Kingella</taxon>
    </lineage>
</organism>
<evidence type="ECO:0000313" key="10">
    <source>
        <dbReference type="EMBL" id="STR02710.1"/>
    </source>
</evidence>
<dbReference type="EC" id="2.7.8.7" evidence="8"/>
<comment type="function">
    <text evidence="8">Transfers the 4'-phosphopantetheine moiety from coenzyme A to a Ser of acyl-carrier-protein.</text>
</comment>
<evidence type="ECO:0000256" key="6">
    <source>
        <dbReference type="ARBA" id="ARBA00023098"/>
    </source>
</evidence>
<feature type="binding site" evidence="8">
    <location>
        <position position="57"/>
    </location>
    <ligand>
        <name>Mg(2+)</name>
        <dbReference type="ChEBI" id="CHEBI:18420"/>
    </ligand>
</feature>
<evidence type="ECO:0000256" key="1">
    <source>
        <dbReference type="ARBA" id="ARBA00022516"/>
    </source>
</evidence>
<dbReference type="AlphaFoldDB" id="A0A377R1G3"/>
<dbReference type="NCBIfam" id="TIGR00556">
    <property type="entry name" value="pantethn_trn"/>
    <property type="match status" value="1"/>
</dbReference>
<keyword evidence="8" id="KW-0963">Cytoplasm</keyword>
<feature type="binding site" evidence="8">
    <location>
        <position position="8"/>
    </location>
    <ligand>
        <name>Mg(2+)</name>
        <dbReference type="ChEBI" id="CHEBI:18420"/>
    </ligand>
</feature>
<evidence type="ECO:0000256" key="5">
    <source>
        <dbReference type="ARBA" id="ARBA00022842"/>
    </source>
</evidence>
<evidence type="ECO:0000256" key="3">
    <source>
        <dbReference type="ARBA" id="ARBA00022723"/>
    </source>
</evidence>
<dbReference type="GO" id="GO:0005737">
    <property type="term" value="C:cytoplasm"/>
    <property type="evidence" value="ECO:0007669"/>
    <property type="project" value="UniProtKB-SubCell"/>
</dbReference>
<dbReference type="GO" id="GO:0006633">
    <property type="term" value="P:fatty acid biosynthetic process"/>
    <property type="evidence" value="ECO:0007669"/>
    <property type="project" value="UniProtKB-UniRule"/>
</dbReference>
<dbReference type="SUPFAM" id="SSF56214">
    <property type="entry name" value="4'-phosphopantetheinyl transferase"/>
    <property type="match status" value="1"/>
</dbReference>
<dbReference type="Proteomes" id="UP000254293">
    <property type="component" value="Unassembled WGS sequence"/>
</dbReference>
<dbReference type="GO" id="GO:0000287">
    <property type="term" value="F:magnesium ion binding"/>
    <property type="evidence" value="ECO:0007669"/>
    <property type="project" value="UniProtKB-UniRule"/>
</dbReference>
<dbReference type="NCBIfam" id="TIGR00516">
    <property type="entry name" value="acpS"/>
    <property type="match status" value="1"/>
</dbReference>
<sequence>MIYGIGTDIVLEKRIAALYKKHGRTFAERVLHPAELPEFEAAARPAAFLAKRFAAKEAVAKALGTGIRGAVSFRSIGVSHTAQGKPETVFAPPLQAFLDEIGVARVHLSISDDSGTISAFAIAEK</sequence>
<evidence type="ECO:0000259" key="9">
    <source>
        <dbReference type="Pfam" id="PF01648"/>
    </source>
</evidence>
<gene>
    <name evidence="8 10" type="primary">acpS</name>
    <name evidence="10" type="ORF">NCTC13336_01590</name>
</gene>
<evidence type="ECO:0000313" key="11">
    <source>
        <dbReference type="Proteomes" id="UP000254293"/>
    </source>
</evidence>
<comment type="catalytic activity">
    <reaction evidence="8">
        <text>apo-[ACP] + CoA = holo-[ACP] + adenosine 3',5'-bisphosphate + H(+)</text>
        <dbReference type="Rhea" id="RHEA:12068"/>
        <dbReference type="Rhea" id="RHEA-COMP:9685"/>
        <dbReference type="Rhea" id="RHEA-COMP:9690"/>
        <dbReference type="ChEBI" id="CHEBI:15378"/>
        <dbReference type="ChEBI" id="CHEBI:29999"/>
        <dbReference type="ChEBI" id="CHEBI:57287"/>
        <dbReference type="ChEBI" id="CHEBI:58343"/>
        <dbReference type="ChEBI" id="CHEBI:64479"/>
        <dbReference type="EC" id="2.7.8.7"/>
    </reaction>
</comment>
<dbReference type="InterPro" id="IPR037143">
    <property type="entry name" value="4-PPantetheinyl_Trfase_dom_sf"/>
</dbReference>
<dbReference type="GO" id="GO:0008897">
    <property type="term" value="F:holo-[acyl-carrier-protein] synthase activity"/>
    <property type="evidence" value="ECO:0007669"/>
    <property type="project" value="UniProtKB-UniRule"/>
</dbReference>
<dbReference type="Gene3D" id="3.90.470.20">
    <property type="entry name" value="4'-phosphopantetheinyl transferase domain"/>
    <property type="match status" value="1"/>
</dbReference>
<evidence type="ECO:0000256" key="2">
    <source>
        <dbReference type="ARBA" id="ARBA00022679"/>
    </source>
</evidence>
<keyword evidence="4 8" id="KW-0276">Fatty acid metabolism</keyword>
<name>A0A377R1G3_9NEIS</name>
<keyword evidence="2 8" id="KW-0808">Transferase</keyword>
<keyword evidence="6 8" id="KW-0443">Lipid metabolism</keyword>
<dbReference type="InterPro" id="IPR004568">
    <property type="entry name" value="Ppantetheine-prot_Trfase_dom"/>
</dbReference>
<dbReference type="EMBL" id="UGJJ01000002">
    <property type="protein sequence ID" value="STR02710.1"/>
    <property type="molecule type" value="Genomic_DNA"/>
</dbReference>
<feature type="domain" description="4'-phosphopantetheinyl transferase" evidence="9">
    <location>
        <begin position="4"/>
        <end position="91"/>
    </location>
</feature>
<dbReference type="InterPro" id="IPR002582">
    <property type="entry name" value="ACPS"/>
</dbReference>
<evidence type="ECO:0000256" key="7">
    <source>
        <dbReference type="ARBA" id="ARBA00023160"/>
    </source>
</evidence>
<accession>A0A377R1G3</accession>
<keyword evidence="1 8" id="KW-0444">Lipid biosynthesis</keyword>
<reference evidence="10 11" key="1">
    <citation type="submission" date="2018-06" db="EMBL/GenBank/DDBJ databases">
        <authorList>
            <consortium name="Pathogen Informatics"/>
            <person name="Doyle S."/>
        </authorList>
    </citation>
    <scope>NUCLEOTIDE SEQUENCE [LARGE SCALE GENOMIC DNA]</scope>
    <source>
        <strain evidence="10 11">NCTC13336</strain>
    </source>
</reference>
<dbReference type="Pfam" id="PF01648">
    <property type="entry name" value="ACPS"/>
    <property type="match status" value="1"/>
</dbReference>
<keyword evidence="11" id="KW-1185">Reference proteome</keyword>
<dbReference type="OrthoDB" id="517356at2"/>
<keyword evidence="7 8" id="KW-0275">Fatty acid biosynthesis</keyword>
<proteinExistence type="inferred from homology"/>
<keyword evidence="3 8" id="KW-0479">Metal-binding</keyword>
<comment type="subcellular location">
    <subcellularLocation>
        <location evidence="8">Cytoplasm</location>
    </subcellularLocation>
</comment>
<evidence type="ECO:0000256" key="4">
    <source>
        <dbReference type="ARBA" id="ARBA00022832"/>
    </source>
</evidence>
<comment type="cofactor">
    <cofactor evidence="8">
        <name>Mg(2+)</name>
        <dbReference type="ChEBI" id="CHEBI:18420"/>
    </cofactor>
</comment>
<protein>
    <recommendedName>
        <fullName evidence="8">Holo-[acyl-carrier-protein] synthase</fullName>
        <shortName evidence="8">Holo-ACP synthase</shortName>
        <ecNumber evidence="8">2.7.8.7</ecNumber>
    </recommendedName>
    <alternativeName>
        <fullName evidence="8">4'-phosphopantetheinyl transferase AcpS</fullName>
    </alternativeName>
</protein>
<keyword evidence="5 8" id="KW-0460">Magnesium</keyword>
<dbReference type="InterPro" id="IPR008278">
    <property type="entry name" value="4-PPantetheinyl_Trfase_dom"/>
</dbReference>
<evidence type="ECO:0000256" key="8">
    <source>
        <dbReference type="HAMAP-Rule" id="MF_00101"/>
    </source>
</evidence>
<dbReference type="HAMAP" id="MF_00101">
    <property type="entry name" value="AcpS"/>
    <property type="match status" value="1"/>
</dbReference>